<dbReference type="Proteomes" id="UP000253744">
    <property type="component" value="Chromosome"/>
</dbReference>
<name>A0A345IH42_9DEIO</name>
<dbReference type="Pfam" id="PF00583">
    <property type="entry name" value="Acetyltransf_1"/>
    <property type="match status" value="1"/>
</dbReference>
<dbReference type="GO" id="GO:0016747">
    <property type="term" value="F:acyltransferase activity, transferring groups other than amino-acyl groups"/>
    <property type="evidence" value="ECO:0007669"/>
    <property type="project" value="InterPro"/>
</dbReference>
<dbReference type="PROSITE" id="PS51186">
    <property type="entry name" value="GNAT"/>
    <property type="match status" value="1"/>
</dbReference>
<organism evidence="2 3">
    <name type="scientific">Deinococcus wulumuqiensis</name>
    <dbReference type="NCBI Taxonomy" id="980427"/>
    <lineage>
        <taxon>Bacteria</taxon>
        <taxon>Thermotogati</taxon>
        <taxon>Deinococcota</taxon>
        <taxon>Deinococci</taxon>
        <taxon>Deinococcales</taxon>
        <taxon>Deinococcaceae</taxon>
        <taxon>Deinococcus</taxon>
    </lineage>
</organism>
<gene>
    <name evidence="2" type="ORF">DVJ83_07385</name>
</gene>
<dbReference type="CDD" id="cd04301">
    <property type="entry name" value="NAT_SF"/>
    <property type="match status" value="1"/>
</dbReference>
<dbReference type="InterPro" id="IPR000182">
    <property type="entry name" value="GNAT_dom"/>
</dbReference>
<evidence type="ECO:0000259" key="1">
    <source>
        <dbReference type="PROSITE" id="PS51186"/>
    </source>
</evidence>
<feature type="domain" description="N-acetyltransferase" evidence="1">
    <location>
        <begin position="123"/>
        <end position="250"/>
    </location>
</feature>
<reference evidence="2 3" key="1">
    <citation type="submission" date="2018-07" db="EMBL/GenBank/DDBJ databases">
        <title>Complete Genome and Methylome Analysis of Deinococcus wulumuqiensis NEB 479.</title>
        <authorList>
            <person name="Fomenkov A."/>
            <person name="Luyten Y."/>
            <person name="Vincze T."/>
            <person name="Anton B.P."/>
            <person name="Clark T."/>
            <person name="Roberts R.J."/>
            <person name="Morgan R.D."/>
        </authorList>
    </citation>
    <scope>NUCLEOTIDE SEQUENCE [LARGE SCALE GENOMIC DNA]</scope>
    <source>
        <strain evidence="2 3">NEB 479</strain>
    </source>
</reference>
<evidence type="ECO:0000313" key="3">
    <source>
        <dbReference type="Proteomes" id="UP000253744"/>
    </source>
</evidence>
<sequence>MWAMSIDLLCRIADAEARAHVRFGAGGQVARFGPLVAVSAAGTGDAPLPLDTGWLSSERPPTESELADFEAFSARQGQAATLHLLSPQAPAALPLLTGRGYTLDFVLHAYAHDLKKRPPLQGVPVREVSDPEGWATLAAEGFGPGTEAVMRAVGQAAGTRLFVAEVDGQAAATGAVHLQGGIAALHGTATRPACRGRGAQTALLAHRLQWAAQAGADLATVFVTPGSPSERNVMRAGFRLVGMRLTFTRR</sequence>
<dbReference type="SUPFAM" id="SSF55729">
    <property type="entry name" value="Acyl-CoA N-acyltransferases (Nat)"/>
    <property type="match status" value="1"/>
</dbReference>
<protein>
    <submittedName>
        <fullName evidence="2">GNAT family N-acetyltransferase</fullName>
    </submittedName>
</protein>
<evidence type="ECO:0000313" key="2">
    <source>
        <dbReference type="EMBL" id="AXG99014.1"/>
    </source>
</evidence>
<dbReference type="AlphaFoldDB" id="A0A345IH42"/>
<proteinExistence type="predicted"/>
<keyword evidence="2" id="KW-0808">Transferase</keyword>
<dbReference type="KEGG" id="dwu:DVJ83_07385"/>
<accession>A0A345IH42</accession>
<dbReference type="Gene3D" id="3.40.630.30">
    <property type="match status" value="1"/>
</dbReference>
<dbReference type="EMBL" id="CP031158">
    <property type="protein sequence ID" value="AXG99014.1"/>
    <property type="molecule type" value="Genomic_DNA"/>
</dbReference>
<dbReference type="InterPro" id="IPR016181">
    <property type="entry name" value="Acyl_CoA_acyltransferase"/>
</dbReference>